<evidence type="ECO:0000313" key="2">
    <source>
        <dbReference type="Proteomes" id="UP001218231"/>
    </source>
</evidence>
<evidence type="ECO:0000313" key="1">
    <source>
        <dbReference type="EMBL" id="WCT77748.1"/>
    </source>
</evidence>
<keyword evidence="2" id="KW-1185">Reference proteome</keyword>
<keyword evidence="1" id="KW-0238">DNA-binding</keyword>
<name>A0ABY7TWX7_9SPHN</name>
<sequence>MEPIAISINATAKALSIGRSSVYMLIHSGQLDALKIGTRTLVTTDSIARLTAPKRQP</sequence>
<proteinExistence type="predicted"/>
<dbReference type="Proteomes" id="UP001218231">
    <property type="component" value="Chromosome"/>
</dbReference>
<dbReference type="GO" id="GO:0003677">
    <property type="term" value="F:DNA binding"/>
    <property type="evidence" value="ECO:0007669"/>
    <property type="project" value="UniProtKB-KW"/>
</dbReference>
<gene>
    <name evidence="1" type="ORF">PQ457_01860</name>
</gene>
<accession>A0ABY7TWX7</accession>
<dbReference type="RefSeq" id="WP_273618109.1">
    <property type="nucleotide sequence ID" value="NZ_CP117417.1"/>
</dbReference>
<reference evidence="1 2" key="1">
    <citation type="submission" date="2023-02" db="EMBL/GenBank/DDBJ databases">
        <title>Genome sequence of Novosphingobium humi KACC 19094.</title>
        <authorList>
            <person name="Kim S."/>
            <person name="Heo J."/>
            <person name="Kwon S.-W."/>
        </authorList>
    </citation>
    <scope>NUCLEOTIDE SEQUENCE [LARGE SCALE GENOMIC DNA]</scope>
    <source>
        <strain evidence="1 2">KACC 19094</strain>
    </source>
</reference>
<organism evidence="1 2">
    <name type="scientific">Novosphingobium humi</name>
    <dbReference type="NCBI Taxonomy" id="2282397"/>
    <lineage>
        <taxon>Bacteria</taxon>
        <taxon>Pseudomonadati</taxon>
        <taxon>Pseudomonadota</taxon>
        <taxon>Alphaproteobacteria</taxon>
        <taxon>Sphingomonadales</taxon>
        <taxon>Sphingomonadaceae</taxon>
        <taxon>Novosphingobium</taxon>
    </lineage>
</organism>
<protein>
    <submittedName>
        <fullName evidence="1">DNA-binding protein</fullName>
    </submittedName>
</protein>
<dbReference type="EMBL" id="CP117417">
    <property type="protein sequence ID" value="WCT77748.1"/>
    <property type="molecule type" value="Genomic_DNA"/>
</dbReference>